<dbReference type="InterPro" id="IPR004358">
    <property type="entry name" value="Sig_transdc_His_kin-like_C"/>
</dbReference>
<dbReference type="InterPro" id="IPR036097">
    <property type="entry name" value="HisK_dim/P_sf"/>
</dbReference>
<keyword evidence="11" id="KW-1185">Reference proteome</keyword>
<keyword evidence="5" id="KW-0547">Nucleotide-binding</keyword>
<sequence length="310" mass="34141">MNPGSLMSLALQWSCALVALYGIHVHKTKAEVGGLLCLVLMSSWQYLRHERRIEALKKEKTVVRESLIRSQKLAALGTLASGIAHEVNNPLAVIDQEVQWIEGLISRTPEKIADDLLGEIRESLSVIRDHVRRCAEVTRRLLQMARQDRPLLQQIDLNRLVDDVIRTVERVIGNRKILFVRNLDLALPPVKTDPQIVRLILVNLLNNAVHALEDEGKGEIVISTGRSNHGTVFFSVSDNGPGIPEEIREKIFEPFFTTKDEGTGTGIGLALCQVLADKLGGAIDVDSAPGRGTTFTVWLSGGEAGCEIKP</sequence>
<dbReference type="PANTHER" id="PTHR43065:SF10">
    <property type="entry name" value="PEROXIDE STRESS-ACTIVATED HISTIDINE KINASE MAK3"/>
    <property type="match status" value="1"/>
</dbReference>
<dbReference type="SMART" id="SM00388">
    <property type="entry name" value="HisKA"/>
    <property type="match status" value="1"/>
</dbReference>
<keyword evidence="7" id="KW-0067">ATP-binding</keyword>
<dbReference type="InterPro" id="IPR036890">
    <property type="entry name" value="HATPase_C_sf"/>
</dbReference>
<dbReference type="EMBL" id="FOUU01000002">
    <property type="protein sequence ID" value="SFM63946.1"/>
    <property type="molecule type" value="Genomic_DNA"/>
</dbReference>
<protein>
    <recommendedName>
        <fullName evidence="2">histidine kinase</fullName>
        <ecNumber evidence="2">2.7.13.3</ecNumber>
    </recommendedName>
</protein>
<dbReference type="SUPFAM" id="SSF55874">
    <property type="entry name" value="ATPase domain of HSP90 chaperone/DNA topoisomerase II/histidine kinase"/>
    <property type="match status" value="1"/>
</dbReference>
<dbReference type="InterPro" id="IPR005467">
    <property type="entry name" value="His_kinase_dom"/>
</dbReference>
<keyword evidence="4" id="KW-0808">Transferase</keyword>
<evidence type="ECO:0000256" key="5">
    <source>
        <dbReference type="ARBA" id="ARBA00022741"/>
    </source>
</evidence>
<dbReference type="Gene3D" id="1.10.287.130">
    <property type="match status" value="1"/>
</dbReference>
<keyword evidence="6 10" id="KW-0418">Kinase</keyword>
<dbReference type="InterPro" id="IPR003594">
    <property type="entry name" value="HATPase_dom"/>
</dbReference>
<comment type="catalytic activity">
    <reaction evidence="1">
        <text>ATP + protein L-histidine = ADP + protein N-phospho-L-histidine.</text>
        <dbReference type="EC" id="2.7.13.3"/>
    </reaction>
</comment>
<dbReference type="PROSITE" id="PS50109">
    <property type="entry name" value="HIS_KIN"/>
    <property type="match status" value="1"/>
</dbReference>
<dbReference type="SMART" id="SM00387">
    <property type="entry name" value="HATPase_c"/>
    <property type="match status" value="1"/>
</dbReference>
<evidence type="ECO:0000313" key="10">
    <source>
        <dbReference type="EMBL" id="SFM63946.1"/>
    </source>
</evidence>
<evidence type="ECO:0000256" key="7">
    <source>
        <dbReference type="ARBA" id="ARBA00022840"/>
    </source>
</evidence>
<feature type="domain" description="Histidine kinase" evidence="9">
    <location>
        <begin position="82"/>
        <end position="303"/>
    </location>
</feature>
<dbReference type="CDD" id="cd00082">
    <property type="entry name" value="HisKA"/>
    <property type="match status" value="1"/>
</dbReference>
<evidence type="ECO:0000256" key="6">
    <source>
        <dbReference type="ARBA" id="ARBA00022777"/>
    </source>
</evidence>
<dbReference type="PANTHER" id="PTHR43065">
    <property type="entry name" value="SENSOR HISTIDINE KINASE"/>
    <property type="match status" value="1"/>
</dbReference>
<dbReference type="AlphaFoldDB" id="A0A1I4SHI9"/>
<dbReference type="Gene3D" id="3.30.565.10">
    <property type="entry name" value="Histidine kinase-like ATPase, C-terminal domain"/>
    <property type="match status" value="1"/>
</dbReference>
<evidence type="ECO:0000256" key="8">
    <source>
        <dbReference type="ARBA" id="ARBA00023012"/>
    </source>
</evidence>
<dbReference type="PRINTS" id="PR00344">
    <property type="entry name" value="BCTRLSENSOR"/>
</dbReference>
<keyword evidence="8" id="KW-0902">Two-component regulatory system</keyword>
<reference evidence="11" key="1">
    <citation type="submission" date="2016-10" db="EMBL/GenBank/DDBJ databases">
        <authorList>
            <person name="Varghese N."/>
            <person name="Submissions S."/>
        </authorList>
    </citation>
    <scope>NUCLEOTIDE SEQUENCE [LARGE SCALE GENOMIC DNA]</scope>
    <source>
        <strain evidence="11">DSM 9990</strain>
    </source>
</reference>
<evidence type="ECO:0000256" key="1">
    <source>
        <dbReference type="ARBA" id="ARBA00000085"/>
    </source>
</evidence>
<evidence type="ECO:0000256" key="4">
    <source>
        <dbReference type="ARBA" id="ARBA00022679"/>
    </source>
</evidence>
<accession>A0A1I4SHI9</accession>
<name>A0A1I4SHI9_9BACT</name>
<dbReference type="InterPro" id="IPR003661">
    <property type="entry name" value="HisK_dim/P_dom"/>
</dbReference>
<dbReference type="SUPFAM" id="SSF47384">
    <property type="entry name" value="Homodimeric domain of signal transducing histidine kinase"/>
    <property type="match status" value="1"/>
</dbReference>
<gene>
    <name evidence="10" type="ORF">SAMN05660836_00969</name>
</gene>
<dbReference type="STRING" id="39841.SAMN05660836_00969"/>
<organism evidence="10 11">
    <name type="scientific">Thermodesulforhabdus norvegica</name>
    <dbReference type="NCBI Taxonomy" id="39841"/>
    <lineage>
        <taxon>Bacteria</taxon>
        <taxon>Pseudomonadati</taxon>
        <taxon>Thermodesulfobacteriota</taxon>
        <taxon>Syntrophobacteria</taxon>
        <taxon>Syntrophobacterales</taxon>
        <taxon>Thermodesulforhabdaceae</taxon>
        <taxon>Thermodesulforhabdus</taxon>
    </lineage>
</organism>
<proteinExistence type="predicted"/>
<evidence type="ECO:0000256" key="2">
    <source>
        <dbReference type="ARBA" id="ARBA00012438"/>
    </source>
</evidence>
<keyword evidence="3" id="KW-0597">Phosphoprotein</keyword>
<dbReference type="GO" id="GO:0000155">
    <property type="term" value="F:phosphorelay sensor kinase activity"/>
    <property type="evidence" value="ECO:0007669"/>
    <property type="project" value="InterPro"/>
</dbReference>
<evidence type="ECO:0000259" key="9">
    <source>
        <dbReference type="PROSITE" id="PS50109"/>
    </source>
</evidence>
<dbReference type="RefSeq" id="WP_093393896.1">
    <property type="nucleotide sequence ID" value="NZ_FOUU01000002.1"/>
</dbReference>
<dbReference type="EC" id="2.7.13.3" evidence="2"/>
<evidence type="ECO:0000313" key="11">
    <source>
        <dbReference type="Proteomes" id="UP000199611"/>
    </source>
</evidence>
<dbReference type="OrthoDB" id="9777714at2"/>
<dbReference type="Pfam" id="PF02518">
    <property type="entry name" value="HATPase_c"/>
    <property type="match status" value="1"/>
</dbReference>
<dbReference type="GO" id="GO:0005524">
    <property type="term" value="F:ATP binding"/>
    <property type="evidence" value="ECO:0007669"/>
    <property type="project" value="UniProtKB-KW"/>
</dbReference>
<dbReference type="Proteomes" id="UP000199611">
    <property type="component" value="Unassembled WGS sequence"/>
</dbReference>
<dbReference type="Pfam" id="PF00512">
    <property type="entry name" value="HisKA"/>
    <property type="match status" value="1"/>
</dbReference>
<evidence type="ECO:0000256" key="3">
    <source>
        <dbReference type="ARBA" id="ARBA00022553"/>
    </source>
</evidence>